<reference evidence="3" key="1">
    <citation type="journal article" date="2007" name="Proc. Natl. Acad. Sci. U.S.A.">
        <title>Genome sequencing reveals complex secondary metabolome in the marine actinomycete Salinispora tropica.</title>
        <authorList>
            <person name="Udwary D.W."/>
            <person name="Zeigler L."/>
            <person name="Asolkar R.N."/>
            <person name="Singan V."/>
            <person name="Lapidus A."/>
            <person name="Fenical W."/>
            <person name="Jensen P.R."/>
            <person name="Moore B.S."/>
        </authorList>
    </citation>
    <scope>NUCLEOTIDE SEQUENCE [LARGE SCALE GENOMIC DNA]</scope>
    <source>
        <strain evidence="3">ATCC BAA-916 / DSM 44818 / CNB-440</strain>
    </source>
</reference>
<dbReference type="PANTHER" id="PTHR48207">
    <property type="entry name" value="SUCCINATE--HYDROXYMETHYLGLUTARATE COA-TRANSFERASE"/>
    <property type="match status" value="1"/>
</dbReference>
<dbReference type="PANTHER" id="PTHR48207:SF3">
    <property type="entry name" value="SUCCINATE--HYDROXYMETHYLGLUTARATE COA-TRANSFERASE"/>
    <property type="match status" value="1"/>
</dbReference>
<dbReference type="eggNOG" id="COG1804">
    <property type="taxonomic scope" value="Bacteria"/>
</dbReference>
<keyword evidence="3" id="KW-1185">Reference proteome</keyword>
<dbReference type="RefSeq" id="WP_012014022.1">
    <property type="nucleotide sequence ID" value="NC_009380.1"/>
</dbReference>
<dbReference type="SUPFAM" id="SSF89796">
    <property type="entry name" value="CoA-transferase family III (CaiB/BaiF)"/>
    <property type="match status" value="1"/>
</dbReference>
<evidence type="ECO:0000256" key="1">
    <source>
        <dbReference type="ARBA" id="ARBA00022679"/>
    </source>
</evidence>
<dbReference type="STRING" id="369723.Strop_2800"/>
<dbReference type="Pfam" id="PF02515">
    <property type="entry name" value="CoA_transf_3"/>
    <property type="match status" value="1"/>
</dbReference>
<organism evidence="2 3">
    <name type="scientific">Salinispora tropica (strain ATCC BAA-916 / DSM 44818 / JCM 13857 / NBRC 105044 / CNB-440)</name>
    <dbReference type="NCBI Taxonomy" id="369723"/>
    <lineage>
        <taxon>Bacteria</taxon>
        <taxon>Bacillati</taxon>
        <taxon>Actinomycetota</taxon>
        <taxon>Actinomycetes</taxon>
        <taxon>Micromonosporales</taxon>
        <taxon>Micromonosporaceae</taxon>
        <taxon>Salinispora</taxon>
    </lineage>
</organism>
<dbReference type="GO" id="GO:0008410">
    <property type="term" value="F:CoA-transferase activity"/>
    <property type="evidence" value="ECO:0007669"/>
    <property type="project" value="TreeGrafter"/>
</dbReference>
<proteinExistence type="predicted"/>
<keyword evidence="1" id="KW-0808">Transferase</keyword>
<dbReference type="Gene3D" id="3.40.50.10540">
    <property type="entry name" value="Crotonobetainyl-coa:carnitine coa-transferase, domain 1"/>
    <property type="match status" value="1"/>
</dbReference>
<dbReference type="AlphaFoldDB" id="A4X8P1"/>
<dbReference type="InterPro" id="IPR044855">
    <property type="entry name" value="CoA-Trfase_III_dom3_sf"/>
</dbReference>
<dbReference type="InterPro" id="IPR003673">
    <property type="entry name" value="CoA-Trfase_fam_III"/>
</dbReference>
<dbReference type="InterPro" id="IPR023606">
    <property type="entry name" value="CoA-Trfase_III_dom_1_sf"/>
</dbReference>
<dbReference type="KEGG" id="stp:Strop_2800"/>
<evidence type="ECO:0000313" key="2">
    <source>
        <dbReference type="EMBL" id="ABP55241.1"/>
    </source>
</evidence>
<gene>
    <name evidence="2" type="ordered locus">Strop_2800</name>
</gene>
<evidence type="ECO:0000313" key="3">
    <source>
        <dbReference type="Proteomes" id="UP000000235"/>
    </source>
</evidence>
<dbReference type="InterPro" id="IPR050483">
    <property type="entry name" value="CoA-transferase_III_domain"/>
</dbReference>
<dbReference type="Proteomes" id="UP000000235">
    <property type="component" value="Chromosome"/>
</dbReference>
<dbReference type="EMBL" id="CP000667">
    <property type="protein sequence ID" value="ABP55241.1"/>
    <property type="molecule type" value="Genomic_DNA"/>
</dbReference>
<dbReference type="Gene3D" id="3.30.1540.10">
    <property type="entry name" value="formyl-coa transferase, domain 3"/>
    <property type="match status" value="1"/>
</dbReference>
<sequence length="421" mass="44805">MAAELYRDAADFYRDARADLVGPLDGVRVLDVTKVWSGPLAGAVLADLGADVVRVELPHGRDGEVPPRIPGTGLSWFRQTVNRNKRSVGLDLRRTEGRESFLRLVATADVVVENYKPGTLDGWGVGWAQCRAVRPDLVLVSISGWGQFGSRRAEAAYDPVIQAASGWMALNGSPEGGPVRAPTFLADELAGLHGALGALAALWHRQRTGEGQHVDVAMFDTMVAGSAGLHTLAAAGRPPQRWGNQTDFVVPANVYPCVDGQVYLAVALDRHWRELAEAMGRPELARAEGFARAADRLANRVEVDAVLARWCATRPADEVVAALVRRGLTASRVRTVAEVAADPYLAERAMLQPTSLCDGSTAPIVGPAAKFSRTPTRVRRGAPEPGADTAQVLAELVAPDTGHQSKHTTPLADGCADGSVC</sequence>
<dbReference type="PATRIC" id="fig|369723.5.peg.2885"/>
<accession>A4X8P1</accession>
<name>A4X8P1_SALTO</name>
<dbReference type="HOGENOM" id="CLU_033975_2_1_11"/>
<protein>
    <submittedName>
        <fullName evidence="2">L-carnitine dehydratase/bile acid-inducible protein F</fullName>
    </submittedName>
</protein>